<feature type="transmembrane region" description="Helical" evidence="1">
    <location>
        <begin position="209"/>
        <end position="231"/>
    </location>
</feature>
<name>A0AB35HQY5_TETHA</name>
<feature type="transmembrane region" description="Helical" evidence="1">
    <location>
        <begin position="27"/>
        <end position="47"/>
    </location>
</feature>
<feature type="transmembrane region" description="Helical" evidence="1">
    <location>
        <begin position="243"/>
        <end position="262"/>
    </location>
</feature>
<dbReference type="AlphaFoldDB" id="A0AB35HQY5"/>
<feature type="transmembrane region" description="Helical" evidence="1">
    <location>
        <begin position="324"/>
        <end position="341"/>
    </location>
</feature>
<feature type="transmembrane region" description="Helical" evidence="1">
    <location>
        <begin position="361"/>
        <end position="378"/>
    </location>
</feature>
<feature type="transmembrane region" description="Helical" evidence="1">
    <location>
        <begin position="146"/>
        <end position="165"/>
    </location>
</feature>
<evidence type="ECO:0008006" key="4">
    <source>
        <dbReference type="Google" id="ProtNLM"/>
    </source>
</evidence>
<reference evidence="2" key="1">
    <citation type="submission" date="2020-06" db="EMBL/GenBank/DDBJ databases">
        <authorList>
            <person name="Link T."/>
            <person name="Ehrmann M."/>
        </authorList>
    </citation>
    <scope>NUCLEOTIDE SEQUENCE</scope>
    <source>
        <strain evidence="2">TMW 2.2257</strain>
    </source>
</reference>
<protein>
    <recommendedName>
        <fullName evidence="4">YfhO family protein</fullName>
    </recommendedName>
</protein>
<evidence type="ECO:0000256" key="1">
    <source>
        <dbReference type="SAM" id="Phobius"/>
    </source>
</evidence>
<sequence>MAVETSGKIKLNNRDNRRKVRLTKKQIIIALSIIILAAFLMVSAQLYKHGIILGNDMMFHFNRFYEAYMQIKTGDFNYFQSIFSFDQSGRIVNALYGPDFSYLQGLLMFFTKNWFRYQLLTSFLCFFIAGLAMFSLASKARVHYKFSIFISLLYMSSSMVSHYALSQNMTSWGAAFIPFIYIPAVRVIQDQERPIKPIELALAVTSVGFLHNLTLFLGILSSVPFYIVGFLRTKHKGKMIKDFFIAVFLTILLNINTLIGFLEVSLTNQLVYPKFFDDVLSYTTYFDIGDNNYSSLGMVFSCLMLFQIFYFFVSWKDTSIVERLLTLVGAFFLILSTNFIPWEDISLYTSFVQIIQFPRRFVLIAYIFLLIAFAYTLEKLTKNLNADKKKVMYSFLCMLSFLMIANVNLNILRSAEAWESDTPTSSGNNAPWVTTNDPDELRAGFTSGSYEDAFKVIKKPTPDYLPLLNDMTQEELDEQGGYQMYDEQIVNNSLDVSKTIDEKNRLVLTWKGRENQENILPTIVYTGSQINFNGKNLTSNQLQKTTLGAPIVQSKKGVNKFTIGYKPLVNIKLLMSIKFVTIVSLFIFAFAKIINNFIYFKQK</sequence>
<keyword evidence="1" id="KW-0472">Membrane</keyword>
<keyword evidence="1" id="KW-0812">Transmembrane</keyword>
<organism evidence="2 3">
    <name type="scientific">Tetragenococcus halophilus</name>
    <name type="common">Pediococcus halophilus</name>
    <dbReference type="NCBI Taxonomy" id="51669"/>
    <lineage>
        <taxon>Bacteria</taxon>
        <taxon>Bacillati</taxon>
        <taxon>Bacillota</taxon>
        <taxon>Bacilli</taxon>
        <taxon>Lactobacillales</taxon>
        <taxon>Enterococcaceae</taxon>
        <taxon>Tetragenococcus</taxon>
    </lineage>
</organism>
<dbReference type="RefSeq" id="WP_219727052.1">
    <property type="nucleotide sequence ID" value="NZ_CP129881.1"/>
</dbReference>
<feature type="transmembrane region" description="Helical" evidence="1">
    <location>
        <begin position="573"/>
        <end position="594"/>
    </location>
</feature>
<reference evidence="2" key="2">
    <citation type="journal article" date="2021" name="BMC Microbiol.">
        <title>The diversity among the species Tetragenococcus halophilus including new isolates from a lupine seed fermentation.</title>
        <authorList>
            <person name="Link T."/>
            <person name="Vogel R.F."/>
            <person name="Ehrmann M.A."/>
        </authorList>
    </citation>
    <scope>NUCLEOTIDE SEQUENCE</scope>
    <source>
        <strain evidence="2">TMW 2.2257</strain>
    </source>
</reference>
<comment type="caution">
    <text evidence="2">The sequence shown here is derived from an EMBL/GenBank/DDBJ whole genome shotgun (WGS) entry which is preliminary data.</text>
</comment>
<accession>A0AB35HQY5</accession>
<keyword evidence="1" id="KW-1133">Transmembrane helix</keyword>
<dbReference type="Proteomes" id="UP001057280">
    <property type="component" value="Unassembled WGS sequence"/>
</dbReference>
<evidence type="ECO:0000313" key="2">
    <source>
        <dbReference type="EMBL" id="MCO8298567.1"/>
    </source>
</evidence>
<dbReference type="EMBL" id="JACACB010000025">
    <property type="protein sequence ID" value="MCO8298567.1"/>
    <property type="molecule type" value="Genomic_DNA"/>
</dbReference>
<feature type="transmembrane region" description="Helical" evidence="1">
    <location>
        <begin position="293"/>
        <end position="312"/>
    </location>
</feature>
<evidence type="ECO:0000313" key="3">
    <source>
        <dbReference type="Proteomes" id="UP001057280"/>
    </source>
</evidence>
<proteinExistence type="predicted"/>
<gene>
    <name evidence="2" type="ORF">HXW75_08790</name>
</gene>
<feature type="transmembrane region" description="Helical" evidence="1">
    <location>
        <begin position="390"/>
        <end position="409"/>
    </location>
</feature>
<feature type="transmembrane region" description="Helical" evidence="1">
    <location>
        <begin position="114"/>
        <end position="134"/>
    </location>
</feature>